<reference evidence="3" key="1">
    <citation type="journal article" date="2019" name="Int. J. Syst. Evol. Microbiol.">
        <title>The Global Catalogue of Microorganisms (GCM) 10K type strain sequencing project: providing services to taxonomists for standard genome sequencing and annotation.</title>
        <authorList>
            <consortium name="The Broad Institute Genomics Platform"/>
            <consortium name="The Broad Institute Genome Sequencing Center for Infectious Disease"/>
            <person name="Wu L."/>
            <person name="Ma J."/>
        </authorList>
    </citation>
    <scope>NUCLEOTIDE SEQUENCE [LARGE SCALE GENOMIC DNA]</scope>
    <source>
        <strain evidence="3">JCM 16546</strain>
    </source>
</reference>
<name>A0ABP7BT15_9MICO</name>
<evidence type="ECO:0000313" key="3">
    <source>
        <dbReference type="Proteomes" id="UP001410795"/>
    </source>
</evidence>
<dbReference type="Proteomes" id="UP001410795">
    <property type="component" value="Unassembled WGS sequence"/>
</dbReference>
<protein>
    <recommendedName>
        <fullName evidence="1">HTH marR-type domain-containing protein</fullName>
    </recommendedName>
</protein>
<comment type="caution">
    <text evidence="2">The sequence shown here is derived from an EMBL/GenBank/DDBJ whole genome shotgun (WGS) entry which is preliminary data.</text>
</comment>
<dbReference type="InterPro" id="IPR000835">
    <property type="entry name" value="HTH_MarR-typ"/>
</dbReference>
<dbReference type="InterPro" id="IPR036390">
    <property type="entry name" value="WH_DNA-bd_sf"/>
</dbReference>
<dbReference type="InterPro" id="IPR036388">
    <property type="entry name" value="WH-like_DNA-bd_sf"/>
</dbReference>
<proteinExistence type="predicted"/>
<evidence type="ECO:0000259" key="1">
    <source>
        <dbReference type="PROSITE" id="PS50995"/>
    </source>
</evidence>
<gene>
    <name evidence="2" type="ORF">GCM10022202_33780</name>
</gene>
<dbReference type="SUPFAM" id="SSF46785">
    <property type="entry name" value="Winged helix' DNA-binding domain"/>
    <property type="match status" value="1"/>
</dbReference>
<evidence type="ECO:0000313" key="2">
    <source>
        <dbReference type="EMBL" id="GAA3668940.1"/>
    </source>
</evidence>
<sequence length="147" mass="16357">MESFSFVYVVKQLELALRPRIEHAAAEGGMTAAQYTALTVLHRRPGITSSELARRSFVRPQTMAGTLDPLLEAGLIRRERDPEHGRRMRIFLTDEGEAAMERTAPPIEALEELLVGDLSASERAQFAEYLRRARNTIDAAGHRAPSA</sequence>
<dbReference type="RefSeq" id="WP_221858037.1">
    <property type="nucleotide sequence ID" value="NZ_BAAAYV010000025.1"/>
</dbReference>
<dbReference type="Gene3D" id="1.10.10.10">
    <property type="entry name" value="Winged helix-like DNA-binding domain superfamily/Winged helix DNA-binding domain"/>
    <property type="match status" value="1"/>
</dbReference>
<keyword evidence="3" id="KW-1185">Reference proteome</keyword>
<organism evidence="2 3">
    <name type="scientific">Microbacterium marinilacus</name>
    <dbReference type="NCBI Taxonomy" id="415209"/>
    <lineage>
        <taxon>Bacteria</taxon>
        <taxon>Bacillati</taxon>
        <taxon>Actinomycetota</taxon>
        <taxon>Actinomycetes</taxon>
        <taxon>Micrococcales</taxon>
        <taxon>Microbacteriaceae</taxon>
        <taxon>Microbacterium</taxon>
    </lineage>
</organism>
<feature type="domain" description="HTH marR-type" evidence="1">
    <location>
        <begin position="3"/>
        <end position="135"/>
    </location>
</feature>
<dbReference type="PANTHER" id="PTHR33164">
    <property type="entry name" value="TRANSCRIPTIONAL REGULATOR, MARR FAMILY"/>
    <property type="match status" value="1"/>
</dbReference>
<dbReference type="EMBL" id="BAAAYV010000025">
    <property type="protein sequence ID" value="GAA3668940.1"/>
    <property type="molecule type" value="Genomic_DNA"/>
</dbReference>
<accession>A0ABP7BT15</accession>
<dbReference type="Pfam" id="PF12802">
    <property type="entry name" value="MarR_2"/>
    <property type="match status" value="1"/>
</dbReference>
<dbReference type="InterPro" id="IPR039422">
    <property type="entry name" value="MarR/SlyA-like"/>
</dbReference>
<dbReference type="PROSITE" id="PS50995">
    <property type="entry name" value="HTH_MARR_2"/>
    <property type="match status" value="1"/>
</dbReference>
<dbReference type="PANTHER" id="PTHR33164:SF43">
    <property type="entry name" value="HTH-TYPE TRANSCRIPTIONAL REPRESSOR YETL"/>
    <property type="match status" value="1"/>
</dbReference>
<dbReference type="SMART" id="SM00347">
    <property type="entry name" value="HTH_MARR"/>
    <property type="match status" value="1"/>
</dbReference>